<name>A0AAE0N2Y4_9PEZI</name>
<evidence type="ECO:0000256" key="3">
    <source>
        <dbReference type="SAM" id="SignalP"/>
    </source>
</evidence>
<evidence type="ECO:0008006" key="6">
    <source>
        <dbReference type="Google" id="ProtNLM"/>
    </source>
</evidence>
<dbReference type="Proteomes" id="UP001285441">
    <property type="component" value="Unassembled WGS sequence"/>
</dbReference>
<feature type="signal peptide" evidence="3">
    <location>
        <begin position="1"/>
        <end position="22"/>
    </location>
</feature>
<dbReference type="AlphaFoldDB" id="A0AAE0N2Y4"/>
<gene>
    <name evidence="4" type="ORF">B0H63DRAFT_565016</name>
</gene>
<comment type="caution">
    <text evidence="4">The sequence shown here is derived from an EMBL/GenBank/DDBJ whole genome shotgun (WGS) entry which is preliminary data.</text>
</comment>
<evidence type="ECO:0000313" key="5">
    <source>
        <dbReference type="Proteomes" id="UP001285441"/>
    </source>
</evidence>
<protein>
    <recommendedName>
        <fullName evidence="6">Mid2 domain-containing protein</fullName>
    </recommendedName>
</protein>
<evidence type="ECO:0000256" key="1">
    <source>
        <dbReference type="SAM" id="MobiDB-lite"/>
    </source>
</evidence>
<reference evidence="4" key="2">
    <citation type="submission" date="2023-06" db="EMBL/GenBank/DDBJ databases">
        <authorList>
            <consortium name="Lawrence Berkeley National Laboratory"/>
            <person name="Haridas S."/>
            <person name="Hensen N."/>
            <person name="Bonometti L."/>
            <person name="Westerberg I."/>
            <person name="Brannstrom I.O."/>
            <person name="Guillou S."/>
            <person name="Cros-Aarteil S."/>
            <person name="Calhoun S."/>
            <person name="Kuo A."/>
            <person name="Mondo S."/>
            <person name="Pangilinan J."/>
            <person name="Riley R."/>
            <person name="LaButti K."/>
            <person name="Andreopoulos B."/>
            <person name="Lipzen A."/>
            <person name="Chen C."/>
            <person name="Yanf M."/>
            <person name="Daum C."/>
            <person name="Ng V."/>
            <person name="Clum A."/>
            <person name="Steindorff A."/>
            <person name="Ohm R."/>
            <person name="Martin F."/>
            <person name="Silar P."/>
            <person name="Natvig D."/>
            <person name="Lalanne C."/>
            <person name="Gautier V."/>
            <person name="Ament-velasquez S.L."/>
            <person name="Kruys A."/>
            <person name="Hutchinson M.I."/>
            <person name="Powell A.J."/>
            <person name="Barry K."/>
            <person name="Miller A.N."/>
            <person name="Grigoriev I.V."/>
            <person name="Debuchy R."/>
            <person name="Gladieux P."/>
            <person name="Thoren M.H."/>
            <person name="Johannesson H."/>
        </authorList>
    </citation>
    <scope>NUCLEOTIDE SEQUENCE</scope>
    <source>
        <strain evidence="4">CBS 232.78</strain>
    </source>
</reference>
<feature type="region of interest" description="Disordered" evidence="1">
    <location>
        <begin position="273"/>
        <end position="350"/>
    </location>
</feature>
<sequence length="387" mass="39783">MADRFGSRVLVVLATVASTVTAGLIQDSDWKPAAPTGTTPPDGWAHLQVSHRPTDAPTLATWQDLRRAVDTNTCGFFPDDDAPLSCGRGYTCTNSGSFRDCCVGDECSSSVFATSCVDFDHPACSTVVEGVACCPNDTSKIPFCNTYLWSTTATPNTTYTMFNCEARKFGAPTMLLAEPRAVSATSSSTISSTSSSSSSSSTIPHSSATTPSLSITSSASTAPASTSPVAQPATGGSAPVGPIVGGVVGGLAVIGIVVLGLFYMSFRNRKAGAAGATPEPESSAGQGQRGPGLLSQSQSPMSGSNSPLYSAGGSGSQTVTPMSYVPQRPPHPPSIAPSFGGDDSPVPQGAMLDYRTHVYEKGSPVELVTTPTYTEMPTHYNNPELPG</sequence>
<feature type="compositionally biased region" description="Low complexity" evidence="1">
    <location>
        <begin position="291"/>
        <end position="308"/>
    </location>
</feature>
<feature type="transmembrane region" description="Helical" evidence="2">
    <location>
        <begin position="243"/>
        <end position="263"/>
    </location>
</feature>
<reference evidence="4" key="1">
    <citation type="journal article" date="2023" name="Mol. Phylogenet. Evol.">
        <title>Genome-scale phylogeny and comparative genomics of the fungal order Sordariales.</title>
        <authorList>
            <person name="Hensen N."/>
            <person name="Bonometti L."/>
            <person name="Westerberg I."/>
            <person name="Brannstrom I.O."/>
            <person name="Guillou S."/>
            <person name="Cros-Aarteil S."/>
            <person name="Calhoun S."/>
            <person name="Haridas S."/>
            <person name="Kuo A."/>
            <person name="Mondo S."/>
            <person name="Pangilinan J."/>
            <person name="Riley R."/>
            <person name="LaButti K."/>
            <person name="Andreopoulos B."/>
            <person name="Lipzen A."/>
            <person name="Chen C."/>
            <person name="Yan M."/>
            <person name="Daum C."/>
            <person name="Ng V."/>
            <person name="Clum A."/>
            <person name="Steindorff A."/>
            <person name="Ohm R.A."/>
            <person name="Martin F."/>
            <person name="Silar P."/>
            <person name="Natvig D.O."/>
            <person name="Lalanne C."/>
            <person name="Gautier V."/>
            <person name="Ament-Velasquez S.L."/>
            <person name="Kruys A."/>
            <person name="Hutchinson M.I."/>
            <person name="Powell A.J."/>
            <person name="Barry K."/>
            <person name="Miller A.N."/>
            <person name="Grigoriev I.V."/>
            <person name="Debuchy R."/>
            <person name="Gladieux P."/>
            <person name="Hiltunen Thoren M."/>
            <person name="Johannesson H."/>
        </authorList>
    </citation>
    <scope>NUCLEOTIDE SEQUENCE</scope>
    <source>
        <strain evidence="4">CBS 232.78</strain>
    </source>
</reference>
<proteinExistence type="predicted"/>
<keyword evidence="2" id="KW-1133">Transmembrane helix</keyword>
<feature type="chain" id="PRO_5042157591" description="Mid2 domain-containing protein" evidence="3">
    <location>
        <begin position="23"/>
        <end position="387"/>
    </location>
</feature>
<keyword evidence="5" id="KW-1185">Reference proteome</keyword>
<keyword evidence="2" id="KW-0472">Membrane</keyword>
<evidence type="ECO:0000313" key="4">
    <source>
        <dbReference type="EMBL" id="KAK3368295.1"/>
    </source>
</evidence>
<evidence type="ECO:0000256" key="2">
    <source>
        <dbReference type="SAM" id="Phobius"/>
    </source>
</evidence>
<organism evidence="4 5">
    <name type="scientific">Podospora didyma</name>
    <dbReference type="NCBI Taxonomy" id="330526"/>
    <lineage>
        <taxon>Eukaryota</taxon>
        <taxon>Fungi</taxon>
        <taxon>Dikarya</taxon>
        <taxon>Ascomycota</taxon>
        <taxon>Pezizomycotina</taxon>
        <taxon>Sordariomycetes</taxon>
        <taxon>Sordariomycetidae</taxon>
        <taxon>Sordariales</taxon>
        <taxon>Podosporaceae</taxon>
        <taxon>Podospora</taxon>
    </lineage>
</organism>
<keyword evidence="2" id="KW-0812">Transmembrane</keyword>
<accession>A0AAE0N2Y4</accession>
<dbReference type="EMBL" id="JAULSW010000010">
    <property type="protein sequence ID" value="KAK3368295.1"/>
    <property type="molecule type" value="Genomic_DNA"/>
</dbReference>
<keyword evidence="3" id="KW-0732">Signal</keyword>
<feature type="region of interest" description="Disordered" evidence="1">
    <location>
        <begin position="187"/>
        <end position="236"/>
    </location>
</feature>